<proteinExistence type="predicted"/>
<organism evidence="1 2">
    <name type="scientific">Nitrospira tepida</name>
    <dbReference type="NCBI Taxonomy" id="2973512"/>
    <lineage>
        <taxon>Bacteria</taxon>
        <taxon>Pseudomonadati</taxon>
        <taxon>Nitrospirota</taxon>
        <taxon>Nitrospiria</taxon>
        <taxon>Nitrospirales</taxon>
        <taxon>Nitrospiraceae</taxon>
        <taxon>Nitrospira</taxon>
    </lineage>
</organism>
<name>A0AA86MVB8_9BACT</name>
<dbReference type="Proteomes" id="UP001179121">
    <property type="component" value="Chromosome"/>
</dbReference>
<gene>
    <name evidence="1" type="ORF">DNFV4_00103</name>
</gene>
<dbReference type="KEGG" id="nti:DNFV4_00103"/>
<sequence length="37" mass="4133">MRFMLVVKAIKKVEAGVLPTSQETIVTRKELCHADCS</sequence>
<evidence type="ECO:0000313" key="1">
    <source>
        <dbReference type="EMBL" id="CAI4029685.1"/>
    </source>
</evidence>
<dbReference type="EMBL" id="OX365700">
    <property type="protein sequence ID" value="CAI4029685.1"/>
    <property type="molecule type" value="Genomic_DNA"/>
</dbReference>
<dbReference type="AlphaFoldDB" id="A0AA86MVB8"/>
<protein>
    <submittedName>
        <fullName evidence="1">Uncharacterized protein</fullName>
    </submittedName>
</protein>
<keyword evidence="2" id="KW-1185">Reference proteome</keyword>
<accession>A0AA86MVB8</accession>
<evidence type="ECO:0000313" key="2">
    <source>
        <dbReference type="Proteomes" id="UP001179121"/>
    </source>
</evidence>
<reference evidence="1" key="1">
    <citation type="submission" date="2022-10" db="EMBL/GenBank/DDBJ databases">
        <authorList>
            <person name="Koch H."/>
        </authorList>
    </citation>
    <scope>NUCLEOTIDE SEQUENCE</scope>
    <source>
        <strain evidence="1">DNF</strain>
    </source>
</reference>